<reference evidence="1" key="1">
    <citation type="journal article" date="2020" name="New Phytol.">
        <title>Comparative genomics reveals dynamic genome evolution in host specialist ectomycorrhizal fungi.</title>
        <authorList>
            <person name="Lofgren L.A."/>
            <person name="Nguyen N.H."/>
            <person name="Vilgalys R."/>
            <person name="Ruytinx J."/>
            <person name="Liao H.L."/>
            <person name="Branco S."/>
            <person name="Kuo A."/>
            <person name="LaButti K."/>
            <person name="Lipzen A."/>
            <person name="Andreopoulos W."/>
            <person name="Pangilinan J."/>
            <person name="Riley R."/>
            <person name="Hundley H."/>
            <person name="Na H."/>
            <person name="Barry K."/>
            <person name="Grigoriev I.V."/>
            <person name="Stajich J.E."/>
            <person name="Kennedy P.G."/>
        </authorList>
    </citation>
    <scope>NUCLEOTIDE SEQUENCE</scope>
    <source>
        <strain evidence="1">DOB743</strain>
    </source>
</reference>
<dbReference type="OrthoDB" id="2343366at2759"/>
<comment type="caution">
    <text evidence="1">The sequence shown here is derived from an EMBL/GenBank/DDBJ whole genome shotgun (WGS) entry which is preliminary data.</text>
</comment>
<organism evidence="1 2">
    <name type="scientific">Suillus placidus</name>
    <dbReference type="NCBI Taxonomy" id="48579"/>
    <lineage>
        <taxon>Eukaryota</taxon>
        <taxon>Fungi</taxon>
        <taxon>Dikarya</taxon>
        <taxon>Basidiomycota</taxon>
        <taxon>Agaricomycotina</taxon>
        <taxon>Agaricomycetes</taxon>
        <taxon>Agaricomycetidae</taxon>
        <taxon>Boletales</taxon>
        <taxon>Suillineae</taxon>
        <taxon>Suillaceae</taxon>
        <taxon>Suillus</taxon>
    </lineage>
</organism>
<gene>
    <name evidence="1" type="ORF">EV702DRAFT_963893</name>
</gene>
<proteinExistence type="predicted"/>
<accession>A0A9P7A151</accession>
<evidence type="ECO:0000313" key="1">
    <source>
        <dbReference type="EMBL" id="KAG1780472.1"/>
    </source>
</evidence>
<protein>
    <submittedName>
        <fullName evidence="1">Uncharacterized protein</fullName>
    </submittedName>
</protein>
<dbReference type="EMBL" id="JABBWD010000008">
    <property type="protein sequence ID" value="KAG1780472.1"/>
    <property type="molecule type" value="Genomic_DNA"/>
</dbReference>
<evidence type="ECO:0000313" key="2">
    <source>
        <dbReference type="Proteomes" id="UP000714275"/>
    </source>
</evidence>
<feature type="non-terminal residue" evidence="1">
    <location>
        <position position="1"/>
    </location>
</feature>
<dbReference type="AlphaFoldDB" id="A0A9P7A151"/>
<dbReference type="Proteomes" id="UP000714275">
    <property type="component" value="Unassembled WGS sequence"/>
</dbReference>
<keyword evidence="2" id="KW-1185">Reference proteome</keyword>
<name>A0A9P7A151_9AGAM</name>
<sequence length="112" mass="12394">LPNALAFGLQEVHPDPEPLKDLDDDVPIDMPDTSLEFSLAGVLLSPSREAALLVLSHGWGDYGSRHHMPEDLWIEKLLTHIDNLVNLCVAHVREWISSNVARFQCGQALTSS</sequence>